<keyword evidence="13" id="KW-1185">Reference proteome</keyword>
<dbReference type="Gene3D" id="3.40.1160.10">
    <property type="entry name" value="Acetylglutamate kinase-like"/>
    <property type="match status" value="1"/>
</dbReference>
<evidence type="ECO:0000256" key="8">
    <source>
        <dbReference type="ARBA" id="ARBA00022840"/>
    </source>
</evidence>
<evidence type="ECO:0000256" key="6">
    <source>
        <dbReference type="ARBA" id="ARBA00022741"/>
    </source>
</evidence>
<accession>A0AAE8MTR4</accession>
<comment type="pathway">
    <text evidence="1">Amino-acid biosynthesis; L-arginine biosynthesis; N(2)-acetyl-L-ornithine from L-glutamate: step 2/4.</text>
</comment>
<dbReference type="PANTHER" id="PTHR23342:SF0">
    <property type="entry name" value="N-ACETYLGLUTAMATE SYNTHASE, MITOCHONDRIAL"/>
    <property type="match status" value="1"/>
</dbReference>
<evidence type="ECO:0000259" key="11">
    <source>
        <dbReference type="PROSITE" id="PS51731"/>
    </source>
</evidence>
<dbReference type="PROSITE" id="PS51731">
    <property type="entry name" value="GNAT_NAGS"/>
    <property type="match status" value="1"/>
</dbReference>
<dbReference type="Gene3D" id="3.40.630.30">
    <property type="match status" value="1"/>
</dbReference>
<keyword evidence="6" id="KW-0547">Nucleotide-binding</keyword>
<keyword evidence="5" id="KW-0808">Transferase</keyword>
<dbReference type="EMBL" id="ONZQ02000003">
    <property type="protein sequence ID" value="SPN99990.1"/>
    <property type="molecule type" value="Genomic_DNA"/>
</dbReference>
<comment type="catalytic activity">
    <reaction evidence="9">
        <text>N-acetyl-L-glutamate + ATP = N-acetyl-L-glutamyl 5-phosphate + ADP</text>
        <dbReference type="Rhea" id="RHEA:14629"/>
        <dbReference type="ChEBI" id="CHEBI:30616"/>
        <dbReference type="ChEBI" id="CHEBI:44337"/>
        <dbReference type="ChEBI" id="CHEBI:57936"/>
        <dbReference type="ChEBI" id="CHEBI:456216"/>
        <dbReference type="EC" id="2.7.2.8"/>
    </reaction>
</comment>
<dbReference type="GO" id="GO:0005524">
    <property type="term" value="F:ATP binding"/>
    <property type="evidence" value="ECO:0007669"/>
    <property type="project" value="UniProtKB-KW"/>
</dbReference>
<dbReference type="NCBIfam" id="TIGR00761">
    <property type="entry name" value="argB"/>
    <property type="match status" value="1"/>
</dbReference>
<dbReference type="PANTHER" id="PTHR23342">
    <property type="entry name" value="N-ACETYLGLUTAMATE SYNTHASE"/>
    <property type="match status" value="1"/>
</dbReference>
<dbReference type="AlphaFoldDB" id="A0AAE8MTR4"/>
<dbReference type="FunFam" id="3.40.1160.10:FF:000046">
    <property type="entry name" value="N-acetylglutamate kinase / N-acetylglutamate synthase"/>
    <property type="match status" value="1"/>
</dbReference>
<evidence type="ECO:0000256" key="5">
    <source>
        <dbReference type="ARBA" id="ARBA00022679"/>
    </source>
</evidence>
<evidence type="ECO:0000313" key="13">
    <source>
        <dbReference type="Proteomes" id="UP001187682"/>
    </source>
</evidence>
<comment type="caution">
    <text evidence="12">The sequence shown here is derived from an EMBL/GenBank/DDBJ whole genome shotgun (WGS) entry which is preliminary data.</text>
</comment>
<evidence type="ECO:0000256" key="4">
    <source>
        <dbReference type="ARBA" id="ARBA00022605"/>
    </source>
</evidence>
<evidence type="ECO:0000256" key="10">
    <source>
        <dbReference type="SAM" id="MobiDB-lite"/>
    </source>
</evidence>
<reference evidence="12" key="1">
    <citation type="submission" date="2018-03" db="EMBL/GenBank/DDBJ databases">
        <authorList>
            <person name="Guldener U."/>
        </authorList>
    </citation>
    <scope>NUCLEOTIDE SEQUENCE</scope>
</reference>
<dbReference type="GO" id="GO:0003991">
    <property type="term" value="F:acetylglutamate kinase activity"/>
    <property type="evidence" value="ECO:0007669"/>
    <property type="project" value="UniProtKB-EC"/>
</dbReference>
<dbReference type="Pfam" id="PF00696">
    <property type="entry name" value="AA_kinase"/>
    <property type="match status" value="1"/>
</dbReference>
<evidence type="ECO:0000256" key="1">
    <source>
        <dbReference type="ARBA" id="ARBA00004828"/>
    </source>
</evidence>
<dbReference type="GO" id="GO:0005759">
    <property type="term" value="C:mitochondrial matrix"/>
    <property type="evidence" value="ECO:0007669"/>
    <property type="project" value="TreeGrafter"/>
</dbReference>
<evidence type="ECO:0000256" key="2">
    <source>
        <dbReference type="ARBA" id="ARBA00013065"/>
    </source>
</evidence>
<keyword evidence="4" id="KW-0028">Amino-acid biosynthesis</keyword>
<name>A0AAE8MTR4_9PEZI</name>
<evidence type="ECO:0000313" key="12">
    <source>
        <dbReference type="EMBL" id="SPN99990.1"/>
    </source>
</evidence>
<dbReference type="SUPFAM" id="SSF53633">
    <property type="entry name" value="Carbamate kinase-like"/>
    <property type="match status" value="1"/>
</dbReference>
<dbReference type="InterPro" id="IPR004662">
    <property type="entry name" value="AcgluKinase_fam"/>
</dbReference>
<dbReference type="PIRSF" id="PIRSF036441">
    <property type="entry name" value="NAGK_DUF619"/>
    <property type="match status" value="1"/>
</dbReference>
<dbReference type="GO" id="GO:0006526">
    <property type="term" value="P:L-arginine biosynthetic process"/>
    <property type="evidence" value="ECO:0007669"/>
    <property type="project" value="UniProtKB-KW"/>
</dbReference>
<evidence type="ECO:0000256" key="9">
    <source>
        <dbReference type="ARBA" id="ARBA00048141"/>
    </source>
</evidence>
<sequence length="519" mass="56824">MQSARQAALRASSSLTARAPVVARSSLAKNAVRPLTTTAARARSSPASTLPNPNQTLRDIVVQTVKNIGSHREGQQYLKYFTSVSSDSFAIIKAGGAILTDHLDGFCKSLLVLHQLGLYPVVVHGGGPQLNKLLEEAGVEPQFEEGIRVTDEKTLSIAKKLFYQESLKLSEALNRVGVSNMPITHSLTADYLDRDRWGFVGDITDVNLAPIEKAIKAGYIPIVPSLAMTESGQVLNVNADVTAASLARAMKPLKIIYLSEKGGLFRGEGGDMISEIFLDQEYDEILRQPWCQRGTGLKIRESKKLLDTLPRTSSIAIIHPDDLQTELFTISGAGTLIRRGEKVEVVSSLSEVKDLPKFKEALARGQTGDKTVTAAIDSYLETLADKPFKAYYDDAMTCLAIVLQPTESRPFSSWVTLSIDKSGWLTNATENVFQAIEKDNSNIVWTVSKDDDNLSWFFERCDGSFCIDDVVLFWRGFRLEEYGNLQAVFNEVKALGRVSLGEPKEGAAAPTKSASANKK</sequence>
<evidence type="ECO:0000256" key="7">
    <source>
        <dbReference type="ARBA" id="ARBA00022777"/>
    </source>
</evidence>
<keyword evidence="3" id="KW-0055">Arginine biosynthesis</keyword>
<dbReference type="Proteomes" id="UP001187682">
    <property type="component" value="Unassembled WGS sequence"/>
</dbReference>
<feature type="compositionally biased region" description="Low complexity" evidence="10">
    <location>
        <begin position="34"/>
        <end position="51"/>
    </location>
</feature>
<feature type="region of interest" description="Disordered" evidence="10">
    <location>
        <begin position="34"/>
        <end position="55"/>
    </location>
</feature>
<proteinExistence type="predicted"/>
<protein>
    <recommendedName>
        <fullName evidence="2">acetylglutamate kinase</fullName>
        <ecNumber evidence="2">2.7.2.8</ecNumber>
    </recommendedName>
</protein>
<keyword evidence="8" id="KW-0067">ATP-binding</keyword>
<dbReference type="InterPro" id="IPR001048">
    <property type="entry name" value="Asp/Glu/Uridylate_kinase"/>
</dbReference>
<dbReference type="EC" id="2.7.2.8" evidence="2"/>
<evidence type="ECO:0000256" key="3">
    <source>
        <dbReference type="ARBA" id="ARBA00022571"/>
    </source>
</evidence>
<keyword evidence="7 12" id="KW-0418">Kinase</keyword>
<feature type="domain" description="N-acetyltransferase" evidence="11">
    <location>
        <begin position="344"/>
        <end position="498"/>
    </location>
</feature>
<gene>
    <name evidence="12" type="ORF">DNG_02842</name>
</gene>
<dbReference type="Pfam" id="PF04768">
    <property type="entry name" value="NAT"/>
    <property type="match status" value="1"/>
</dbReference>
<dbReference type="GO" id="GO:0003942">
    <property type="term" value="F:N-acetyl-gamma-glutamyl-phosphate reductase activity"/>
    <property type="evidence" value="ECO:0007669"/>
    <property type="project" value="TreeGrafter"/>
</dbReference>
<dbReference type="InterPro" id="IPR011242">
    <property type="entry name" value="ArgB_GNAT"/>
</dbReference>
<dbReference type="InterPro" id="IPR006855">
    <property type="entry name" value="Vertebrate-like_GNAT_dom"/>
</dbReference>
<organism evidence="12 13">
    <name type="scientific">Cephalotrichum gorgonifer</name>
    <dbReference type="NCBI Taxonomy" id="2041049"/>
    <lineage>
        <taxon>Eukaryota</taxon>
        <taxon>Fungi</taxon>
        <taxon>Dikarya</taxon>
        <taxon>Ascomycota</taxon>
        <taxon>Pezizomycotina</taxon>
        <taxon>Sordariomycetes</taxon>
        <taxon>Hypocreomycetidae</taxon>
        <taxon>Microascales</taxon>
        <taxon>Microascaceae</taxon>
        <taxon>Cephalotrichum</taxon>
    </lineage>
</organism>
<dbReference type="InterPro" id="IPR036393">
    <property type="entry name" value="AceGlu_kinase-like_sf"/>
</dbReference>